<evidence type="ECO:0000256" key="3">
    <source>
        <dbReference type="PROSITE-ProRule" id="PRU00023"/>
    </source>
</evidence>
<sequence>VKLLVSRGANPEITCQEQSLWDDGYTPLQAIAVLGYAEIMRDLLEGGANTKSKTPKGSTPLMLAVSNEKEECVKALLEYDPDLEAVNESKDTALHTSTATTQLSIIKLLVNRGANIEHR</sequence>
<reference evidence="4 5" key="1">
    <citation type="submission" date="2016-04" db="EMBL/GenBank/DDBJ databases">
        <title>A degradative enzymes factory behind the ericoid mycorrhizal symbiosis.</title>
        <authorList>
            <consortium name="DOE Joint Genome Institute"/>
            <person name="Martino E."/>
            <person name="Morin E."/>
            <person name="Grelet G."/>
            <person name="Kuo A."/>
            <person name="Kohler A."/>
            <person name="Daghino S."/>
            <person name="Barry K."/>
            <person name="Choi C."/>
            <person name="Cichocki N."/>
            <person name="Clum A."/>
            <person name="Copeland A."/>
            <person name="Hainaut M."/>
            <person name="Haridas S."/>
            <person name="Labutti K."/>
            <person name="Lindquist E."/>
            <person name="Lipzen A."/>
            <person name="Khouja H.-R."/>
            <person name="Murat C."/>
            <person name="Ohm R."/>
            <person name="Olson A."/>
            <person name="Spatafora J."/>
            <person name="Veneault-Fourrey C."/>
            <person name="Henrissat B."/>
            <person name="Grigoriev I."/>
            <person name="Martin F."/>
            <person name="Perotto S."/>
        </authorList>
    </citation>
    <scope>NUCLEOTIDE SEQUENCE [LARGE SCALE GENOMIC DNA]</scope>
    <source>
        <strain evidence="4 5">E</strain>
    </source>
</reference>
<protein>
    <submittedName>
        <fullName evidence="4">Ankyrin</fullName>
    </submittedName>
</protein>
<dbReference type="GeneID" id="36581159"/>
<dbReference type="STRING" id="1095630.A0A2J6SG85"/>
<dbReference type="RefSeq" id="XP_024726692.1">
    <property type="nucleotide sequence ID" value="XM_024873079.1"/>
</dbReference>
<evidence type="ECO:0000313" key="4">
    <source>
        <dbReference type="EMBL" id="PMD49788.1"/>
    </source>
</evidence>
<dbReference type="Pfam" id="PF12796">
    <property type="entry name" value="Ank_2"/>
    <property type="match status" value="1"/>
</dbReference>
<gene>
    <name evidence="4" type="ORF">K444DRAFT_484666</name>
</gene>
<evidence type="ECO:0000256" key="1">
    <source>
        <dbReference type="ARBA" id="ARBA00022737"/>
    </source>
</evidence>
<dbReference type="SMART" id="SM00248">
    <property type="entry name" value="ANK"/>
    <property type="match status" value="3"/>
</dbReference>
<keyword evidence="2 3" id="KW-0040">ANK repeat</keyword>
<accession>A0A2J6SG85</accession>
<dbReference type="InterPro" id="IPR002110">
    <property type="entry name" value="Ankyrin_rpt"/>
</dbReference>
<dbReference type="PROSITE" id="PS50297">
    <property type="entry name" value="ANK_REP_REGION"/>
    <property type="match status" value="3"/>
</dbReference>
<dbReference type="InterPro" id="IPR036770">
    <property type="entry name" value="Ankyrin_rpt-contain_sf"/>
</dbReference>
<feature type="non-terminal residue" evidence="4">
    <location>
        <position position="1"/>
    </location>
</feature>
<dbReference type="PRINTS" id="PR01415">
    <property type="entry name" value="ANKYRIN"/>
</dbReference>
<dbReference type="EMBL" id="KZ613919">
    <property type="protein sequence ID" value="PMD49788.1"/>
    <property type="molecule type" value="Genomic_DNA"/>
</dbReference>
<feature type="repeat" description="ANK" evidence="3">
    <location>
        <begin position="56"/>
        <end position="88"/>
    </location>
</feature>
<keyword evidence="1" id="KW-0677">Repeat</keyword>
<feature type="repeat" description="ANK" evidence="3">
    <location>
        <begin position="23"/>
        <end position="55"/>
    </location>
</feature>
<organism evidence="4 5">
    <name type="scientific">Hyaloscypha bicolor E</name>
    <dbReference type="NCBI Taxonomy" id="1095630"/>
    <lineage>
        <taxon>Eukaryota</taxon>
        <taxon>Fungi</taxon>
        <taxon>Dikarya</taxon>
        <taxon>Ascomycota</taxon>
        <taxon>Pezizomycotina</taxon>
        <taxon>Leotiomycetes</taxon>
        <taxon>Helotiales</taxon>
        <taxon>Hyaloscyphaceae</taxon>
        <taxon>Hyaloscypha</taxon>
        <taxon>Hyaloscypha bicolor</taxon>
    </lineage>
</organism>
<keyword evidence="5" id="KW-1185">Reference proteome</keyword>
<dbReference type="SUPFAM" id="SSF48403">
    <property type="entry name" value="Ankyrin repeat"/>
    <property type="match status" value="1"/>
</dbReference>
<dbReference type="AlphaFoldDB" id="A0A2J6SG85"/>
<dbReference type="Proteomes" id="UP000235371">
    <property type="component" value="Unassembled WGS sequence"/>
</dbReference>
<dbReference type="PROSITE" id="PS50088">
    <property type="entry name" value="ANK_REPEAT"/>
    <property type="match status" value="3"/>
</dbReference>
<name>A0A2J6SG85_9HELO</name>
<dbReference type="Gene3D" id="1.25.40.20">
    <property type="entry name" value="Ankyrin repeat-containing domain"/>
    <property type="match status" value="1"/>
</dbReference>
<dbReference type="InParanoid" id="A0A2J6SG85"/>
<feature type="repeat" description="ANK" evidence="3">
    <location>
        <begin position="89"/>
        <end position="119"/>
    </location>
</feature>
<dbReference type="OrthoDB" id="539213at2759"/>
<dbReference type="PANTHER" id="PTHR24198:SF165">
    <property type="entry name" value="ANKYRIN REPEAT-CONTAINING PROTEIN-RELATED"/>
    <property type="match status" value="1"/>
</dbReference>
<evidence type="ECO:0000313" key="5">
    <source>
        <dbReference type="Proteomes" id="UP000235371"/>
    </source>
</evidence>
<proteinExistence type="predicted"/>
<dbReference type="PANTHER" id="PTHR24198">
    <property type="entry name" value="ANKYRIN REPEAT AND PROTEIN KINASE DOMAIN-CONTAINING PROTEIN"/>
    <property type="match status" value="1"/>
</dbReference>
<feature type="non-terminal residue" evidence="4">
    <location>
        <position position="119"/>
    </location>
</feature>
<evidence type="ECO:0000256" key="2">
    <source>
        <dbReference type="ARBA" id="ARBA00023043"/>
    </source>
</evidence>